<gene>
    <name evidence="1" type="ORF">COV29_03440</name>
</gene>
<dbReference type="EMBL" id="PCXQ01000005">
    <property type="protein sequence ID" value="PJE50758.1"/>
    <property type="molecule type" value="Genomic_DNA"/>
</dbReference>
<dbReference type="AlphaFoldDB" id="A0A2J0Q724"/>
<dbReference type="Proteomes" id="UP000228496">
    <property type="component" value="Unassembled WGS sequence"/>
</dbReference>
<evidence type="ECO:0000313" key="1">
    <source>
        <dbReference type="EMBL" id="PJE50758.1"/>
    </source>
</evidence>
<reference evidence="1 2" key="1">
    <citation type="submission" date="2017-09" db="EMBL/GenBank/DDBJ databases">
        <title>Depth-based differentiation of microbial function through sediment-hosted aquifers and enrichment of novel symbionts in the deep terrestrial subsurface.</title>
        <authorList>
            <person name="Probst A.J."/>
            <person name="Ladd B."/>
            <person name="Jarett J.K."/>
            <person name="Geller-Mcgrath D.E."/>
            <person name="Sieber C.M."/>
            <person name="Emerson J.B."/>
            <person name="Anantharaman K."/>
            <person name="Thomas B.C."/>
            <person name="Malmstrom R."/>
            <person name="Stieglmeier M."/>
            <person name="Klingl A."/>
            <person name="Woyke T."/>
            <person name="Ryan C.M."/>
            <person name="Banfield J.F."/>
        </authorList>
    </citation>
    <scope>NUCLEOTIDE SEQUENCE [LARGE SCALE GENOMIC DNA]</scope>
    <source>
        <strain evidence="1">CG10_big_fil_rev_8_21_14_0_10_36_16</strain>
    </source>
</reference>
<proteinExistence type="predicted"/>
<accession>A0A2J0Q724</accession>
<name>A0A2J0Q724_9BACT</name>
<sequence length="65" mass="7337">MTILEMALVAWLFLAICAFFMLVVSFAFDGRMYPVCPECGHNLRAKRSRLLGKDAECTTHGHFKA</sequence>
<organism evidence="1 2">
    <name type="scientific">Candidatus Yanofskybacteria bacterium CG10_big_fil_rev_8_21_14_0_10_36_16</name>
    <dbReference type="NCBI Taxonomy" id="1975096"/>
    <lineage>
        <taxon>Bacteria</taxon>
        <taxon>Candidatus Yanofskyibacteriota</taxon>
    </lineage>
</organism>
<protein>
    <submittedName>
        <fullName evidence="1">Uncharacterized protein</fullName>
    </submittedName>
</protein>
<comment type="caution">
    <text evidence="1">The sequence shown here is derived from an EMBL/GenBank/DDBJ whole genome shotgun (WGS) entry which is preliminary data.</text>
</comment>
<evidence type="ECO:0000313" key="2">
    <source>
        <dbReference type="Proteomes" id="UP000228496"/>
    </source>
</evidence>